<feature type="compositionally biased region" description="Basic and acidic residues" evidence="1">
    <location>
        <begin position="292"/>
        <end position="301"/>
    </location>
</feature>
<evidence type="ECO:0000313" key="3">
    <source>
        <dbReference type="Proteomes" id="UP001516023"/>
    </source>
</evidence>
<gene>
    <name evidence="2" type="ORF">HJC23_007755</name>
</gene>
<feature type="compositionally biased region" description="Polar residues" evidence="1">
    <location>
        <begin position="18"/>
        <end position="28"/>
    </location>
</feature>
<proteinExistence type="predicted"/>
<feature type="region of interest" description="Disordered" evidence="1">
    <location>
        <begin position="1"/>
        <end position="29"/>
    </location>
</feature>
<comment type="caution">
    <text evidence="2">The sequence shown here is derived from an EMBL/GenBank/DDBJ whole genome shotgun (WGS) entry which is preliminary data.</text>
</comment>
<keyword evidence="3" id="KW-1185">Reference proteome</keyword>
<dbReference type="EMBL" id="JABMIG020000001">
    <property type="protein sequence ID" value="KAL3805794.1"/>
    <property type="molecule type" value="Genomic_DNA"/>
</dbReference>
<dbReference type="Proteomes" id="UP001516023">
    <property type="component" value="Unassembled WGS sequence"/>
</dbReference>
<evidence type="ECO:0000256" key="1">
    <source>
        <dbReference type="SAM" id="MobiDB-lite"/>
    </source>
</evidence>
<accession>A0ABD3QZI0</accession>
<feature type="compositionally biased region" description="Basic and acidic residues" evidence="1">
    <location>
        <begin position="256"/>
        <end position="282"/>
    </location>
</feature>
<sequence>MPLTSSDELVRCQPRMTKASSHSNSSTEKLLRPRIMQNTTNVHAFVSIGASSDEEELALPIKCKETCDCVAENRNDEESTHSNSREVEVIRTGGLTEDRGAKDSHTAGDLGNLMCVLHTATLKTSNQGHSKREKIEDEHNEHRAADCMCMLEIGVEIVNPENKYYIPIDELQNSTLAIKRMDPSTKFGSHTIQDNLCFDNESECTAEPSPEANISEQCLVAECPVENRMDDRNIFDTHPIDINMPYNKTICDKENKKKENCPKREKEEESKDPPRNGDHMSENIETSPTASGDKESLSTKYDNSKFQRPLTSILRTSPFSQSDVPRRPRLRFLQGPGRVVLSTNPKSFSCFHRKPVVTFSFIKIRTYPIILGDHPSCKFGAPISIGWDYHECQSIPVDIYESNRTERRRMKQLYLNSGCRRMILKGAGFSLEQISKAINDVQLIQMQRKESTNDEVGILPFFRGGKNRLSIEQVGGYMNMKGWNKNKTSRWSRVFEICPSGKLKSKTK</sequence>
<organism evidence="2 3">
    <name type="scientific">Cyclotella cryptica</name>
    <dbReference type="NCBI Taxonomy" id="29204"/>
    <lineage>
        <taxon>Eukaryota</taxon>
        <taxon>Sar</taxon>
        <taxon>Stramenopiles</taxon>
        <taxon>Ochrophyta</taxon>
        <taxon>Bacillariophyta</taxon>
        <taxon>Coscinodiscophyceae</taxon>
        <taxon>Thalassiosirophycidae</taxon>
        <taxon>Stephanodiscales</taxon>
        <taxon>Stephanodiscaceae</taxon>
        <taxon>Cyclotella</taxon>
    </lineage>
</organism>
<evidence type="ECO:0000313" key="2">
    <source>
        <dbReference type="EMBL" id="KAL3805794.1"/>
    </source>
</evidence>
<name>A0ABD3QZI0_9STRA</name>
<dbReference type="AlphaFoldDB" id="A0ABD3QZI0"/>
<protein>
    <submittedName>
        <fullName evidence="2">Uncharacterized protein</fullName>
    </submittedName>
</protein>
<feature type="region of interest" description="Disordered" evidence="1">
    <location>
        <begin position="256"/>
        <end position="301"/>
    </location>
</feature>
<reference evidence="2 3" key="1">
    <citation type="journal article" date="2020" name="G3 (Bethesda)">
        <title>Improved Reference Genome for Cyclotella cryptica CCMP332, a Model for Cell Wall Morphogenesis, Salinity Adaptation, and Lipid Production in Diatoms (Bacillariophyta).</title>
        <authorList>
            <person name="Roberts W.R."/>
            <person name="Downey K.M."/>
            <person name="Ruck E.C."/>
            <person name="Traller J.C."/>
            <person name="Alverson A.J."/>
        </authorList>
    </citation>
    <scope>NUCLEOTIDE SEQUENCE [LARGE SCALE GENOMIC DNA]</scope>
    <source>
        <strain evidence="2 3">CCMP332</strain>
    </source>
</reference>